<accession>A0ABX3GCT9</accession>
<keyword evidence="1" id="KW-1133">Transmembrane helix</keyword>
<protein>
    <recommendedName>
        <fullName evidence="4">DUF2304 domain-containing protein</fullName>
    </recommendedName>
</protein>
<evidence type="ECO:0000256" key="1">
    <source>
        <dbReference type="SAM" id="Phobius"/>
    </source>
</evidence>
<organism evidence="2 3">
    <name type="scientific">Paenibacillus odorifer</name>
    <dbReference type="NCBI Taxonomy" id="189426"/>
    <lineage>
        <taxon>Bacteria</taxon>
        <taxon>Bacillati</taxon>
        <taxon>Bacillota</taxon>
        <taxon>Bacilli</taxon>
        <taxon>Bacillales</taxon>
        <taxon>Paenibacillaceae</taxon>
        <taxon>Paenibacillus</taxon>
    </lineage>
</organism>
<dbReference type="EMBL" id="MPVP01000547">
    <property type="protein sequence ID" value="OMD01003.1"/>
    <property type="molecule type" value="Genomic_DNA"/>
</dbReference>
<dbReference type="InterPro" id="IPR019277">
    <property type="entry name" value="DUF2304"/>
</dbReference>
<evidence type="ECO:0000313" key="2">
    <source>
        <dbReference type="EMBL" id="OMD01003.1"/>
    </source>
</evidence>
<comment type="caution">
    <text evidence="2">The sequence shown here is derived from an EMBL/GenBank/DDBJ whole genome shotgun (WGS) entry which is preliminary data.</text>
</comment>
<keyword evidence="1" id="KW-0812">Transmembrane</keyword>
<dbReference type="RefSeq" id="WP_144024863.1">
    <property type="nucleotide sequence ID" value="NZ_MPVP01000547.1"/>
</dbReference>
<evidence type="ECO:0000313" key="3">
    <source>
        <dbReference type="Proteomes" id="UP000187158"/>
    </source>
</evidence>
<reference evidence="2 3" key="1">
    <citation type="submission" date="2016-11" db="EMBL/GenBank/DDBJ databases">
        <title>Paenibacillus species isolates.</title>
        <authorList>
            <person name="Beno S.M."/>
        </authorList>
    </citation>
    <scope>NUCLEOTIDE SEQUENCE [LARGE SCALE GENOMIC DNA]</scope>
    <source>
        <strain evidence="2 3">FSL H7-0433</strain>
    </source>
</reference>
<feature type="non-terminal residue" evidence="2">
    <location>
        <position position="76"/>
    </location>
</feature>
<evidence type="ECO:0008006" key="4">
    <source>
        <dbReference type="Google" id="ProtNLM"/>
    </source>
</evidence>
<proteinExistence type="predicted"/>
<keyword evidence="1" id="KW-0472">Membrane</keyword>
<sequence>MIELKLQLTLIISSLIVFIVLLNMIRKYRLELKYALIWLAMSLLIIILALFPGISVYTAHSIGIETPVNVLFLLFI</sequence>
<dbReference type="Pfam" id="PF10066">
    <property type="entry name" value="DUF2304"/>
    <property type="match status" value="1"/>
</dbReference>
<name>A0ABX3GCT9_9BACL</name>
<keyword evidence="3" id="KW-1185">Reference proteome</keyword>
<feature type="transmembrane region" description="Helical" evidence="1">
    <location>
        <begin position="6"/>
        <end position="25"/>
    </location>
</feature>
<dbReference type="Proteomes" id="UP000187158">
    <property type="component" value="Unassembled WGS sequence"/>
</dbReference>
<feature type="transmembrane region" description="Helical" evidence="1">
    <location>
        <begin position="32"/>
        <end position="51"/>
    </location>
</feature>
<gene>
    <name evidence="2" type="ORF">BSO21_32650</name>
</gene>